<dbReference type="EMBL" id="CP006850">
    <property type="protein sequence ID" value="AHH18940.1"/>
    <property type="molecule type" value="Genomic_DNA"/>
</dbReference>
<dbReference type="HOGENOM" id="CLU_032956_1_1_11"/>
<dbReference type="Gene3D" id="3.50.50.60">
    <property type="entry name" value="FAD/NAD(P)-binding domain"/>
    <property type="match status" value="1"/>
</dbReference>
<keyword evidence="2" id="KW-1185">Reference proteome</keyword>
<dbReference type="PANTHER" id="PTHR39757:SF5">
    <property type="entry name" value="OS02G0190600 PROTEIN"/>
    <property type="match status" value="1"/>
</dbReference>
<dbReference type="eggNOG" id="COG0644">
    <property type="taxonomic scope" value="Bacteria"/>
</dbReference>
<accession>W5THY3</accession>
<dbReference type="PATRIC" id="fig|1415166.3.peg.4266"/>
<dbReference type="InterPro" id="IPR036188">
    <property type="entry name" value="FAD/NAD-bd_sf"/>
</dbReference>
<reference evidence="1 2" key="1">
    <citation type="journal article" date="2014" name="Appl. Environ. Microbiol.">
        <title>Insights into the Microbial Degradation of Rubber and Gutta-Percha by Analysis of the Complete Genome of Nocardia nova SH22a.</title>
        <authorList>
            <person name="Luo Q."/>
            <person name="Hiessl S."/>
            <person name="Poehlein A."/>
            <person name="Daniel R."/>
            <person name="Steinbuchel A."/>
        </authorList>
    </citation>
    <scope>NUCLEOTIDE SEQUENCE [LARGE SCALE GENOMIC DNA]</scope>
    <source>
        <strain evidence="1">SH22a</strain>
    </source>
</reference>
<proteinExistence type="predicted"/>
<protein>
    <submittedName>
        <fullName evidence="1">Lycopene cyclase family protein</fullName>
    </submittedName>
</protein>
<dbReference type="Pfam" id="PF05834">
    <property type="entry name" value="Lycopene_cycl"/>
    <property type="match status" value="1"/>
</dbReference>
<organism evidence="1 2">
    <name type="scientific">Nocardia nova SH22a</name>
    <dbReference type="NCBI Taxonomy" id="1415166"/>
    <lineage>
        <taxon>Bacteria</taxon>
        <taxon>Bacillati</taxon>
        <taxon>Actinomycetota</taxon>
        <taxon>Actinomycetes</taxon>
        <taxon>Mycobacteriales</taxon>
        <taxon>Nocardiaceae</taxon>
        <taxon>Nocardia</taxon>
    </lineage>
</organism>
<evidence type="ECO:0000313" key="1">
    <source>
        <dbReference type="EMBL" id="AHH18940.1"/>
    </source>
</evidence>
<dbReference type="AlphaFoldDB" id="W5THY3"/>
<name>W5THY3_9NOCA</name>
<evidence type="ECO:0000313" key="2">
    <source>
        <dbReference type="Proteomes" id="UP000019150"/>
    </source>
</evidence>
<dbReference type="RefSeq" id="WP_025350356.1">
    <property type="nucleotide sequence ID" value="NZ_CP006850.1"/>
</dbReference>
<dbReference type="PANTHER" id="PTHR39757">
    <property type="match status" value="1"/>
</dbReference>
<dbReference type="STRING" id="1415166.NONO_c41560"/>
<gene>
    <name evidence="1" type="ORF">NONO_c41560</name>
</gene>
<dbReference type="SUPFAM" id="SSF51905">
    <property type="entry name" value="FAD/NAD(P)-binding domain"/>
    <property type="match status" value="1"/>
</dbReference>
<dbReference type="Proteomes" id="UP000019150">
    <property type="component" value="Chromosome"/>
</dbReference>
<dbReference type="KEGG" id="nno:NONO_c41560"/>
<sequence>MDADLIVCGLGPAGRALAHRAARRGLSVIAIDPQPERRWRATYAAWADEVPDWLEPRAVAAVTDRPRARGTRWFTLSRPYSVFDTAALQDSLDLTGVRVLTDRVTGIERPDRIRTDSGAPLTAHRIVDARGLARRPDRAEQTAYGIVLRGVAPTVFMDWLPDNGAPTGEAPSFLYTLDLGNGTTLYEETCLAGRPGLGIGTLRRRLEYRLRSRAVAFDAVEATERVRFALEGGTAREGRFGAAGALLHPATGYSVGAALSAADAVAAGQPLWPAPARAAHALRRAGLRALLALPPHDVAPFFDTFFGLTPARQRAYLSGRTDLRGTAAAMTALFGALPWRQRRILMRAATGPHQR</sequence>